<feature type="compositionally biased region" description="Basic residues" evidence="1">
    <location>
        <begin position="31"/>
        <end position="40"/>
    </location>
</feature>
<evidence type="ECO:0000313" key="3">
    <source>
        <dbReference type="EMBL" id="CAG2231342.1"/>
    </source>
</evidence>
<dbReference type="Proteomes" id="UP000683360">
    <property type="component" value="Unassembled WGS sequence"/>
</dbReference>
<sequence>MPNRRNARGSPSRAIEKKKRTIGGQEDSGFRTKKSLKGGRKWPEKNDQENTRGLVIENTFTTPNNGKLNLFQVADFLQYVVDINQYGLDLGGITTLTFEAKACRDANTIMSNSDNGNSSKPIYEFIIGGWGNQKSAILRRNDDSLTQSSQQVVIFNTPDICKCDEYRQFWISANNGVLMMGKGLIVGINVIAEWTDPDPFTVKKA</sequence>
<keyword evidence="4" id="KW-1185">Reference proteome</keyword>
<accession>A0A8S3TIH2</accession>
<dbReference type="OrthoDB" id="8182187at2759"/>
<dbReference type="InterPro" id="IPR022041">
    <property type="entry name" value="Methyltransf_FA"/>
</dbReference>
<protein>
    <recommendedName>
        <fullName evidence="2">Farnesoic acid O-methyl transferase domain-containing protein</fullName>
    </recommendedName>
</protein>
<dbReference type="AlphaFoldDB" id="A0A8S3TIH2"/>
<reference evidence="3" key="1">
    <citation type="submission" date="2021-03" db="EMBL/GenBank/DDBJ databases">
        <authorList>
            <person name="Bekaert M."/>
        </authorList>
    </citation>
    <scope>NUCLEOTIDE SEQUENCE</scope>
</reference>
<organism evidence="3 4">
    <name type="scientific">Mytilus edulis</name>
    <name type="common">Blue mussel</name>
    <dbReference type="NCBI Taxonomy" id="6550"/>
    <lineage>
        <taxon>Eukaryota</taxon>
        <taxon>Metazoa</taxon>
        <taxon>Spiralia</taxon>
        <taxon>Lophotrochozoa</taxon>
        <taxon>Mollusca</taxon>
        <taxon>Bivalvia</taxon>
        <taxon>Autobranchia</taxon>
        <taxon>Pteriomorphia</taxon>
        <taxon>Mytilida</taxon>
        <taxon>Mytiloidea</taxon>
        <taxon>Mytilidae</taxon>
        <taxon>Mytilinae</taxon>
        <taxon>Mytilus</taxon>
    </lineage>
</organism>
<gene>
    <name evidence="3" type="ORF">MEDL_44138</name>
</gene>
<name>A0A8S3TIH2_MYTED</name>
<dbReference type="Pfam" id="PF12248">
    <property type="entry name" value="Methyltransf_FA"/>
    <property type="match status" value="1"/>
</dbReference>
<evidence type="ECO:0000259" key="2">
    <source>
        <dbReference type="Pfam" id="PF12248"/>
    </source>
</evidence>
<proteinExistence type="predicted"/>
<evidence type="ECO:0000256" key="1">
    <source>
        <dbReference type="SAM" id="MobiDB-lite"/>
    </source>
</evidence>
<dbReference type="EMBL" id="CAJPWZ010002141">
    <property type="protein sequence ID" value="CAG2231342.1"/>
    <property type="molecule type" value="Genomic_DNA"/>
</dbReference>
<evidence type="ECO:0000313" key="4">
    <source>
        <dbReference type="Proteomes" id="UP000683360"/>
    </source>
</evidence>
<comment type="caution">
    <text evidence="3">The sequence shown here is derived from an EMBL/GenBank/DDBJ whole genome shotgun (WGS) entry which is preliminary data.</text>
</comment>
<feature type="compositionally biased region" description="Basic and acidic residues" evidence="1">
    <location>
        <begin position="41"/>
        <end position="50"/>
    </location>
</feature>
<feature type="region of interest" description="Disordered" evidence="1">
    <location>
        <begin position="1"/>
        <end position="50"/>
    </location>
</feature>
<feature type="domain" description="Farnesoic acid O-methyl transferase" evidence="2">
    <location>
        <begin position="94"/>
        <end position="203"/>
    </location>
</feature>